<organism evidence="1 2">
    <name type="scientific">Kitasatospora aburaviensis</name>
    <dbReference type="NCBI Taxonomy" id="67265"/>
    <lineage>
        <taxon>Bacteria</taxon>
        <taxon>Bacillati</taxon>
        <taxon>Actinomycetota</taxon>
        <taxon>Actinomycetes</taxon>
        <taxon>Kitasatosporales</taxon>
        <taxon>Streptomycetaceae</taxon>
        <taxon>Kitasatospora</taxon>
    </lineage>
</organism>
<keyword evidence="2" id="KW-1185">Reference proteome</keyword>
<proteinExistence type="predicted"/>
<protein>
    <submittedName>
        <fullName evidence="1">Uncharacterized protein</fullName>
    </submittedName>
</protein>
<gene>
    <name evidence="1" type="ORF">ACFP0N_26470</name>
</gene>
<evidence type="ECO:0000313" key="1">
    <source>
        <dbReference type="EMBL" id="MFC5888517.1"/>
    </source>
</evidence>
<dbReference type="EMBL" id="JBHSOD010000041">
    <property type="protein sequence ID" value="MFC5888517.1"/>
    <property type="molecule type" value="Genomic_DNA"/>
</dbReference>
<dbReference type="Proteomes" id="UP001596067">
    <property type="component" value="Unassembled WGS sequence"/>
</dbReference>
<evidence type="ECO:0000313" key="2">
    <source>
        <dbReference type="Proteomes" id="UP001596067"/>
    </source>
</evidence>
<comment type="caution">
    <text evidence="1">The sequence shown here is derived from an EMBL/GenBank/DDBJ whole genome shotgun (WGS) entry which is preliminary data.</text>
</comment>
<dbReference type="RefSeq" id="WP_313763567.1">
    <property type="nucleotide sequence ID" value="NZ_BAAAVH010000113.1"/>
</dbReference>
<accession>A0ABW1F2H0</accession>
<sequence>MDAVPALRTASISRAFFALCARFCRVSVNSGMCAAQSKRCPVGISSW</sequence>
<name>A0ABW1F2H0_9ACTN</name>
<reference evidence="2" key="1">
    <citation type="journal article" date="2019" name="Int. J. Syst. Evol. Microbiol.">
        <title>The Global Catalogue of Microorganisms (GCM) 10K type strain sequencing project: providing services to taxonomists for standard genome sequencing and annotation.</title>
        <authorList>
            <consortium name="The Broad Institute Genomics Platform"/>
            <consortium name="The Broad Institute Genome Sequencing Center for Infectious Disease"/>
            <person name="Wu L."/>
            <person name="Ma J."/>
        </authorList>
    </citation>
    <scope>NUCLEOTIDE SEQUENCE [LARGE SCALE GENOMIC DNA]</scope>
    <source>
        <strain evidence="2">CGMCC 4.1469</strain>
    </source>
</reference>